<gene>
    <name evidence="2" type="ORF">SAMN04489724_2762</name>
</gene>
<keyword evidence="3" id="KW-1185">Reference proteome</keyword>
<organism evidence="2 3">
    <name type="scientific">Algoriphagus locisalis</name>
    <dbReference type="NCBI Taxonomy" id="305507"/>
    <lineage>
        <taxon>Bacteria</taxon>
        <taxon>Pseudomonadati</taxon>
        <taxon>Bacteroidota</taxon>
        <taxon>Cytophagia</taxon>
        <taxon>Cytophagales</taxon>
        <taxon>Cyclobacteriaceae</taxon>
        <taxon>Algoriphagus</taxon>
    </lineage>
</organism>
<proteinExistence type="predicted"/>
<dbReference type="STRING" id="305507.SAMN04489724_2762"/>
<protein>
    <submittedName>
        <fullName evidence="2">Uncharacterized protein</fullName>
    </submittedName>
</protein>
<accession>A0A1I7BVW6</accession>
<evidence type="ECO:0000256" key="1">
    <source>
        <dbReference type="SAM" id="SignalP"/>
    </source>
</evidence>
<dbReference type="AlphaFoldDB" id="A0A1I7BVW6"/>
<feature type="signal peptide" evidence="1">
    <location>
        <begin position="1"/>
        <end position="22"/>
    </location>
</feature>
<keyword evidence="1" id="KW-0732">Signal</keyword>
<dbReference type="EMBL" id="FPBF01000003">
    <property type="protein sequence ID" value="SFT91279.1"/>
    <property type="molecule type" value="Genomic_DNA"/>
</dbReference>
<sequence>MNFKKLSVLCFALILASMSAYAQSDITGKWKTTLAGPQGEMELTFYYKVADGVLTGTIASQMGEIPLEKGKVEGNKFSYDFAIQDMTVSHTGEVISKDELKVVSQRGEMKLTRVKE</sequence>
<reference evidence="3" key="1">
    <citation type="submission" date="2016-10" db="EMBL/GenBank/DDBJ databases">
        <authorList>
            <person name="Varghese N."/>
            <person name="Submissions S."/>
        </authorList>
    </citation>
    <scope>NUCLEOTIDE SEQUENCE [LARGE SCALE GENOMIC DNA]</scope>
    <source>
        <strain evidence="3">DSM 23445</strain>
    </source>
</reference>
<dbReference type="Proteomes" id="UP000199673">
    <property type="component" value="Unassembled WGS sequence"/>
</dbReference>
<evidence type="ECO:0000313" key="2">
    <source>
        <dbReference type="EMBL" id="SFT91279.1"/>
    </source>
</evidence>
<dbReference type="OrthoDB" id="796539at2"/>
<name>A0A1I7BVW6_9BACT</name>
<evidence type="ECO:0000313" key="3">
    <source>
        <dbReference type="Proteomes" id="UP000199673"/>
    </source>
</evidence>
<dbReference type="RefSeq" id="WP_139235894.1">
    <property type="nucleotide sequence ID" value="NZ_FPBF01000003.1"/>
</dbReference>
<feature type="chain" id="PRO_5011505318" evidence="1">
    <location>
        <begin position="23"/>
        <end position="116"/>
    </location>
</feature>